<dbReference type="InterPro" id="IPR020806">
    <property type="entry name" value="PKS_PP-bd"/>
</dbReference>
<organism evidence="6 7">
    <name type="scientific">Seminavis robusta</name>
    <dbReference type="NCBI Taxonomy" id="568900"/>
    <lineage>
        <taxon>Eukaryota</taxon>
        <taxon>Sar</taxon>
        <taxon>Stramenopiles</taxon>
        <taxon>Ochrophyta</taxon>
        <taxon>Bacillariophyta</taxon>
        <taxon>Bacillariophyceae</taxon>
        <taxon>Bacillariophycidae</taxon>
        <taxon>Naviculales</taxon>
        <taxon>Naviculaceae</taxon>
        <taxon>Seminavis</taxon>
    </lineage>
</organism>
<proteinExistence type="predicted"/>
<dbReference type="SUPFAM" id="SSF51161">
    <property type="entry name" value="Trimeric LpxA-like enzymes"/>
    <property type="match status" value="1"/>
</dbReference>
<dbReference type="SUPFAM" id="SSF56801">
    <property type="entry name" value="Acetyl-CoA synthetase-like"/>
    <property type="match status" value="1"/>
</dbReference>
<dbReference type="EMBL" id="CAICTM010001307">
    <property type="protein sequence ID" value="CAB9522495.1"/>
    <property type="molecule type" value="Genomic_DNA"/>
</dbReference>
<dbReference type="OrthoDB" id="199633at2759"/>
<accession>A0A9N8ELF7</accession>
<dbReference type="Gene3D" id="3.40.50.12780">
    <property type="entry name" value="N-terminal domain of ligase-like"/>
    <property type="match status" value="1"/>
</dbReference>
<feature type="region of interest" description="Disordered" evidence="3">
    <location>
        <begin position="594"/>
        <end position="616"/>
    </location>
</feature>
<reference evidence="6" key="1">
    <citation type="submission" date="2020-06" db="EMBL/GenBank/DDBJ databases">
        <authorList>
            <consortium name="Plant Systems Biology data submission"/>
        </authorList>
    </citation>
    <scope>NUCLEOTIDE SEQUENCE</scope>
    <source>
        <strain evidence="6">D6</strain>
    </source>
</reference>
<dbReference type="Gene3D" id="3.30.300.30">
    <property type="match status" value="1"/>
</dbReference>
<dbReference type="PROSITE" id="PS00455">
    <property type="entry name" value="AMP_BINDING"/>
    <property type="match status" value="1"/>
</dbReference>
<dbReference type="PROSITE" id="PS50075">
    <property type="entry name" value="CARRIER"/>
    <property type="match status" value="1"/>
</dbReference>
<feature type="transmembrane region" description="Helical" evidence="4">
    <location>
        <begin position="999"/>
        <end position="1020"/>
    </location>
</feature>
<dbReference type="InterPro" id="IPR045851">
    <property type="entry name" value="AMP-bd_C_sf"/>
</dbReference>
<dbReference type="InterPro" id="IPR036736">
    <property type="entry name" value="ACP-like_sf"/>
</dbReference>
<evidence type="ECO:0000256" key="3">
    <source>
        <dbReference type="SAM" id="MobiDB-lite"/>
    </source>
</evidence>
<keyword evidence="4" id="KW-1133">Transmembrane helix</keyword>
<feature type="domain" description="Carrier" evidence="5">
    <location>
        <begin position="616"/>
        <end position="690"/>
    </location>
</feature>
<evidence type="ECO:0000259" key="5">
    <source>
        <dbReference type="PROSITE" id="PS50075"/>
    </source>
</evidence>
<keyword evidence="1" id="KW-0596">Phosphopantetheine</keyword>
<keyword evidence="6" id="KW-0436">Ligase</keyword>
<dbReference type="InterPro" id="IPR042099">
    <property type="entry name" value="ANL_N_sf"/>
</dbReference>
<dbReference type="PANTHER" id="PTHR22754:SF32">
    <property type="entry name" value="DISCO-INTERACTING PROTEIN 2"/>
    <property type="match status" value="1"/>
</dbReference>
<evidence type="ECO:0000256" key="1">
    <source>
        <dbReference type="ARBA" id="ARBA00022450"/>
    </source>
</evidence>
<dbReference type="PANTHER" id="PTHR22754">
    <property type="entry name" value="DISCO-INTERACTING PROTEIN 2 DIP2 -RELATED"/>
    <property type="match status" value="1"/>
</dbReference>
<comment type="caution">
    <text evidence="6">The sequence shown here is derived from an EMBL/GenBank/DDBJ whole genome shotgun (WGS) entry which is preliminary data.</text>
</comment>
<dbReference type="GO" id="GO:0031177">
    <property type="term" value="F:phosphopantetheine binding"/>
    <property type="evidence" value="ECO:0007669"/>
    <property type="project" value="InterPro"/>
</dbReference>
<keyword evidence="7" id="KW-1185">Reference proteome</keyword>
<keyword evidence="4" id="KW-0472">Membrane</keyword>
<dbReference type="InterPro" id="IPR009081">
    <property type="entry name" value="PP-bd_ACP"/>
</dbReference>
<keyword evidence="4" id="KW-0812">Transmembrane</keyword>
<feature type="transmembrane region" description="Helical" evidence="4">
    <location>
        <begin position="970"/>
        <end position="987"/>
    </location>
</feature>
<evidence type="ECO:0000313" key="6">
    <source>
        <dbReference type="EMBL" id="CAB9522495.1"/>
    </source>
</evidence>
<evidence type="ECO:0000313" key="7">
    <source>
        <dbReference type="Proteomes" id="UP001153069"/>
    </source>
</evidence>
<feature type="transmembrane region" description="Helical" evidence="4">
    <location>
        <begin position="1211"/>
        <end position="1234"/>
    </location>
</feature>
<name>A0A9N8ELF7_9STRA</name>
<dbReference type="InterPro" id="IPR000873">
    <property type="entry name" value="AMP-dep_synth/lig_dom"/>
</dbReference>
<evidence type="ECO:0000256" key="4">
    <source>
        <dbReference type="SAM" id="Phobius"/>
    </source>
</evidence>
<evidence type="ECO:0000256" key="2">
    <source>
        <dbReference type="ARBA" id="ARBA00022553"/>
    </source>
</evidence>
<feature type="transmembrane region" description="Helical" evidence="4">
    <location>
        <begin position="1246"/>
        <end position="1266"/>
    </location>
</feature>
<dbReference type="InterPro" id="IPR011004">
    <property type="entry name" value="Trimer_LpxA-like_sf"/>
</dbReference>
<feature type="transmembrane region" description="Helical" evidence="4">
    <location>
        <begin position="1173"/>
        <end position="1199"/>
    </location>
</feature>
<gene>
    <name evidence="6" type="ORF">SEMRO_1309_G261520.1</name>
</gene>
<dbReference type="SMART" id="SM00823">
    <property type="entry name" value="PKS_PP"/>
    <property type="match status" value="1"/>
</dbReference>
<dbReference type="Gene3D" id="1.10.1200.10">
    <property type="entry name" value="ACP-like"/>
    <property type="match status" value="1"/>
</dbReference>
<feature type="transmembrane region" description="Helical" evidence="4">
    <location>
        <begin position="718"/>
        <end position="742"/>
    </location>
</feature>
<dbReference type="Pfam" id="PF00501">
    <property type="entry name" value="AMP-binding"/>
    <property type="match status" value="1"/>
</dbReference>
<dbReference type="SUPFAM" id="SSF47336">
    <property type="entry name" value="ACP-like"/>
    <property type="match status" value="1"/>
</dbReference>
<keyword evidence="2" id="KW-0597">Phosphoprotein</keyword>
<sequence>MATCSKLVANERYFPAQTTKHFLETTHEVVQRKKDTLFSSWYNDKGILTDTRTFAEVWDRAGIIAYQLKEKWNIPKGGKVVLCYDFGLHFFEVFLGCLRAGVTAVLVYPPAPPLSKSLDKLVRVIDDCNPALILTDTRINRCRQLDMSNMFSKTRQLWPSSIEFKVTDRLQHTKMDASLTSNFDLPAQTDIAFMQYTSGSTGMPKAVMVSYQNLSHQVSLIHYHCDMAFWPDWEERIGFSWLPQYHDMGLLMKNLAPYAAGSRMHMMSPISFIRNPVRWVELMSKHKVHWCMAPDFSFRLVARKYREHKNPPALDLSGLSGLGSAAEPVQPDTKAMFESVFQEHGLPEDWYGSAYGMAEHVAAITSRRGYVLSKPRPEDNGKQYVSNGIVSTHEKHVSLKIVDPSTCQEVDDGSTGEVWVASDGVVVGYFGKEELSKETFHAQLKGANPSVTYLRTGDLGFLQDGNFFVCGRIKDLLIINGANYYPQDIEFVTQAASKEVKPGCVAAFATSEMSDESSLEVVFEVRSDAATNAETVCAAVRDAIVQRIGLVPSKVVAISQKIPKTTSGKIQRRATRTALHKGGLEILHCLESGKSQPSTANKTQDTPGPPQGVTSMTDEEYHQAIGSVFASTLGHGVDETMSWEDLGLSSMAAVELQNLCSEQLLCTLPPTFQDIYPTPTALRSHLIESRGHISFPSLPSSSSSKDKPLSDLSWYTQAILQGLGIVVLLLTISFTFVPAYQVGKALSSTDELNETLDQGTRWQWLPLVVPFWMLSFSATVILCKWLVIGRYQEIDIAIPSTYYARWWFVDRLVHTWETWIGSFLKDTPLLWLFYVLLGAKIHPSVQVKAFVREFDLVGVGAHSSIEHDINCRRFRPWLSEGELYLSFRPISIGNSCKVQGLVGLGSKLGNHCVVERLAAIAEGSQVPDNTLVEGSPAYGSPLPSKDNDKPLRSNQKLCLAAFLKIAWQMLELYFFAASIFFCTWILAGRLPTDFRYTPLLFWILVLLLQTLLSMACTVFLKWALIGKVQPGPVQSTLMLEMRDWFVDYRYMVTLHIVATVWSNSKITNLYLKALGMDLDWKSHVFASYFCPSQVDLITVKNSFISAASFQPAQDGRLDRIEVVNSSLGRGAVLKGGVKVDSTRTLPHSVVTGDMMGTECHSLMSTATAVATEVCYIVMLGAVFVSAIPAYEVFTASIWGSGVGLGFSVVKFALAMLVQTLTWLVMYWALQHVLFITDGKIESSSLYAIYLTISYNFMWVTSLLHLACGTPFINECIRFMGAKVEGRLIFFADELYDAPHVTFSDKVVVDRCAVTAHSVVFDKLVVGPVHVAGIVHQGTLLVARTDMTGQVETGPNRFFVSKGTVRHERGYPTSLEISDGDTVLEMRKQAAADHPIFDTVLKPSDEILPSDLPHIDTVFEV</sequence>
<dbReference type="GO" id="GO:0016874">
    <property type="term" value="F:ligase activity"/>
    <property type="evidence" value="ECO:0007669"/>
    <property type="project" value="UniProtKB-KW"/>
</dbReference>
<protein>
    <submittedName>
        <fullName evidence="6">Fatty-acid--CoA ligase FadD21</fullName>
    </submittedName>
</protein>
<dbReference type="Proteomes" id="UP001153069">
    <property type="component" value="Unassembled WGS sequence"/>
</dbReference>
<dbReference type="Pfam" id="PF00550">
    <property type="entry name" value="PP-binding"/>
    <property type="match status" value="1"/>
</dbReference>
<dbReference type="Gene3D" id="2.160.10.10">
    <property type="entry name" value="Hexapeptide repeat proteins"/>
    <property type="match status" value="1"/>
</dbReference>
<dbReference type="InterPro" id="IPR020845">
    <property type="entry name" value="AMP-binding_CS"/>
</dbReference>